<gene>
    <name evidence="1" type="ORF">CROST_005850</name>
</gene>
<dbReference type="EMBL" id="CP096983">
    <property type="protein sequence ID" value="URZ09877.1"/>
    <property type="molecule type" value="Genomic_DNA"/>
</dbReference>
<dbReference type="RefSeq" id="WP_077835990.1">
    <property type="nucleotide sequence ID" value="NZ_CP096983.1"/>
</dbReference>
<dbReference type="AlphaFoldDB" id="A0A1S8LPC2"/>
<dbReference type="Pfam" id="PF10764">
    <property type="entry name" value="Gin"/>
    <property type="match status" value="1"/>
</dbReference>
<protein>
    <submittedName>
        <fullName evidence="1">Uncharacterized protein</fullName>
    </submittedName>
</protein>
<organism evidence="1 2">
    <name type="scientific">Clostridium felsineum</name>
    <dbReference type="NCBI Taxonomy" id="36839"/>
    <lineage>
        <taxon>Bacteria</taxon>
        <taxon>Bacillati</taxon>
        <taxon>Bacillota</taxon>
        <taxon>Clostridia</taxon>
        <taxon>Eubacteriales</taxon>
        <taxon>Clostridiaceae</taxon>
        <taxon>Clostridium</taxon>
    </lineage>
</organism>
<proteinExistence type="predicted"/>
<dbReference type="InterPro" id="IPR019700">
    <property type="entry name" value="Sigma-G_inhibitor_Gin"/>
</dbReference>
<dbReference type="KEGG" id="crw:CROST_005850"/>
<name>A0A1S8LPC2_9CLOT</name>
<dbReference type="Proteomes" id="UP000190951">
    <property type="component" value="Chromosome"/>
</dbReference>
<reference evidence="1 2" key="1">
    <citation type="submission" date="2022-04" db="EMBL/GenBank/DDBJ databases">
        <title>Genome sequence of C. roseum typestrain.</title>
        <authorList>
            <person name="Poehlein A."/>
            <person name="Schoch T."/>
            <person name="Duerre P."/>
            <person name="Daniel R."/>
        </authorList>
    </citation>
    <scope>NUCLEOTIDE SEQUENCE [LARGE SCALE GENOMIC DNA]</scope>
    <source>
        <strain evidence="1 2">DSM 7320</strain>
    </source>
</reference>
<accession>A0A1S8LPC2</accession>
<keyword evidence="2" id="KW-1185">Reference proteome</keyword>
<evidence type="ECO:0000313" key="2">
    <source>
        <dbReference type="Proteomes" id="UP000190951"/>
    </source>
</evidence>
<sequence length="71" mass="8242">MKKMCIICRKPLKDGIIINGKGICKNCEKRLVGLECGNDFYEYYKKRIKKRIVHNTGKRYKSGVCDCIKTP</sequence>
<dbReference type="STRING" id="84029.CROST_01990"/>
<evidence type="ECO:0000313" key="1">
    <source>
        <dbReference type="EMBL" id="URZ09877.1"/>
    </source>
</evidence>